<organism evidence="3 4">
    <name type="scientific">Extremus antarcticus</name>
    <dbReference type="NCBI Taxonomy" id="702011"/>
    <lineage>
        <taxon>Eukaryota</taxon>
        <taxon>Fungi</taxon>
        <taxon>Dikarya</taxon>
        <taxon>Ascomycota</taxon>
        <taxon>Pezizomycotina</taxon>
        <taxon>Dothideomycetes</taxon>
        <taxon>Dothideomycetidae</taxon>
        <taxon>Mycosphaerellales</taxon>
        <taxon>Extremaceae</taxon>
        <taxon>Extremus</taxon>
    </lineage>
</organism>
<name>A0AAJ0GFJ8_9PEZI</name>
<gene>
    <name evidence="3" type="ORF">LTR09_002375</name>
</gene>
<feature type="compositionally biased region" description="Low complexity" evidence="1">
    <location>
        <begin position="64"/>
        <end position="82"/>
    </location>
</feature>
<proteinExistence type="predicted"/>
<feature type="chain" id="PRO_5042515233" evidence="2">
    <location>
        <begin position="19"/>
        <end position="289"/>
    </location>
</feature>
<evidence type="ECO:0000313" key="3">
    <source>
        <dbReference type="EMBL" id="KAK3056582.1"/>
    </source>
</evidence>
<evidence type="ECO:0000313" key="4">
    <source>
        <dbReference type="Proteomes" id="UP001271007"/>
    </source>
</evidence>
<protein>
    <submittedName>
        <fullName evidence="3">Uncharacterized protein</fullName>
    </submittedName>
</protein>
<feature type="compositionally biased region" description="Pro residues" evidence="1">
    <location>
        <begin position="51"/>
        <end position="62"/>
    </location>
</feature>
<dbReference type="AlphaFoldDB" id="A0AAJ0GFJ8"/>
<reference evidence="3" key="1">
    <citation type="submission" date="2023-04" db="EMBL/GenBank/DDBJ databases">
        <title>Black Yeasts Isolated from many extreme environments.</title>
        <authorList>
            <person name="Coleine C."/>
            <person name="Stajich J.E."/>
            <person name="Selbmann L."/>
        </authorList>
    </citation>
    <scope>NUCLEOTIDE SEQUENCE</scope>
    <source>
        <strain evidence="3">CCFEE 5312</strain>
    </source>
</reference>
<evidence type="ECO:0000256" key="2">
    <source>
        <dbReference type="SAM" id="SignalP"/>
    </source>
</evidence>
<evidence type="ECO:0000256" key="1">
    <source>
        <dbReference type="SAM" id="MobiDB-lite"/>
    </source>
</evidence>
<accession>A0AAJ0GFJ8</accession>
<dbReference type="Proteomes" id="UP001271007">
    <property type="component" value="Unassembled WGS sequence"/>
</dbReference>
<comment type="caution">
    <text evidence="3">The sequence shown here is derived from an EMBL/GenBank/DDBJ whole genome shotgun (WGS) entry which is preliminary data.</text>
</comment>
<keyword evidence="2" id="KW-0732">Signal</keyword>
<keyword evidence="4" id="KW-1185">Reference proteome</keyword>
<feature type="signal peptide" evidence="2">
    <location>
        <begin position="1"/>
        <end position="18"/>
    </location>
</feature>
<feature type="region of interest" description="Disordered" evidence="1">
    <location>
        <begin position="42"/>
        <end position="87"/>
    </location>
</feature>
<dbReference type="EMBL" id="JAWDJX010000005">
    <property type="protein sequence ID" value="KAK3056582.1"/>
    <property type="molecule type" value="Genomic_DNA"/>
</dbReference>
<sequence length="289" mass="31214">MPSKLLLSFALLLRLALTKPIHQAPVEKRQFDGPRGFPFHPPSDLYLPHGPHGPPDFPPRPEITPTSTDLTTTTPTETQPSSDASAVLSTAPAAIPSSLFATTTTLFVTSTTLSYTCCCHDDADGYDYYVVVGTGGVFGARHFINTTAGIVHAAGIVNTAADIVNTAADFINAAGIVNSAGTIVQLDHIIVDPGYIVIDTNLILDTEVRIEFSCFDWLHRRSPVIPSTINVERHPSIDMFIYTSPSSYTIWDCVGLHRVGGREDWRFLLQDGGKARHLSGTVHAMESSG</sequence>